<evidence type="ECO:0000313" key="2">
    <source>
        <dbReference type="Proteomes" id="UP000734854"/>
    </source>
</evidence>
<sequence length="72" mass="7975">MVARLHQHDSTSCTDARSVARAKERAACNFHSNDKILMPPWLQHAAFMAQQLGFSIVDSVISTLNDAGYNKT</sequence>
<dbReference type="Proteomes" id="UP000734854">
    <property type="component" value="Unassembled WGS sequence"/>
</dbReference>
<name>A0A8J5EVN2_ZINOF</name>
<dbReference type="AlphaFoldDB" id="A0A8J5EVN2"/>
<gene>
    <name evidence="1" type="ORF">ZIOFF_068539</name>
</gene>
<evidence type="ECO:0000313" key="1">
    <source>
        <dbReference type="EMBL" id="KAG6474601.1"/>
    </source>
</evidence>
<proteinExistence type="predicted"/>
<reference evidence="1 2" key="1">
    <citation type="submission" date="2020-08" db="EMBL/GenBank/DDBJ databases">
        <title>Plant Genome Project.</title>
        <authorList>
            <person name="Zhang R.-G."/>
        </authorList>
    </citation>
    <scope>NUCLEOTIDE SEQUENCE [LARGE SCALE GENOMIC DNA]</scope>
    <source>
        <tissue evidence="1">Rhizome</tissue>
    </source>
</reference>
<comment type="caution">
    <text evidence="1">The sequence shown here is derived from an EMBL/GenBank/DDBJ whole genome shotgun (WGS) entry which is preliminary data.</text>
</comment>
<dbReference type="EMBL" id="JACMSC010000019">
    <property type="protein sequence ID" value="KAG6474601.1"/>
    <property type="molecule type" value="Genomic_DNA"/>
</dbReference>
<organism evidence="1 2">
    <name type="scientific">Zingiber officinale</name>
    <name type="common">Ginger</name>
    <name type="synonym">Amomum zingiber</name>
    <dbReference type="NCBI Taxonomy" id="94328"/>
    <lineage>
        <taxon>Eukaryota</taxon>
        <taxon>Viridiplantae</taxon>
        <taxon>Streptophyta</taxon>
        <taxon>Embryophyta</taxon>
        <taxon>Tracheophyta</taxon>
        <taxon>Spermatophyta</taxon>
        <taxon>Magnoliopsida</taxon>
        <taxon>Liliopsida</taxon>
        <taxon>Zingiberales</taxon>
        <taxon>Zingiberaceae</taxon>
        <taxon>Zingiber</taxon>
    </lineage>
</organism>
<accession>A0A8J5EVN2</accession>
<protein>
    <submittedName>
        <fullName evidence="1">Uncharacterized protein</fullName>
    </submittedName>
</protein>
<keyword evidence="2" id="KW-1185">Reference proteome</keyword>